<protein>
    <recommendedName>
        <fullName evidence="3">PKD domain-containing protein</fullName>
    </recommendedName>
</protein>
<dbReference type="Gene3D" id="2.60.40.10">
    <property type="entry name" value="Immunoglobulins"/>
    <property type="match status" value="1"/>
</dbReference>
<evidence type="ECO:0000256" key="2">
    <source>
        <dbReference type="SAM" id="Phobius"/>
    </source>
</evidence>
<dbReference type="PROSITE" id="PS50093">
    <property type="entry name" value="PKD"/>
    <property type="match status" value="1"/>
</dbReference>
<dbReference type="InterPro" id="IPR022409">
    <property type="entry name" value="PKD/Chitinase_dom"/>
</dbReference>
<dbReference type="NCBIfam" id="TIGR04213">
    <property type="entry name" value="PGF_pre_PGF"/>
    <property type="match status" value="1"/>
</dbReference>
<dbReference type="SMART" id="SM00089">
    <property type="entry name" value="PKD"/>
    <property type="match status" value="1"/>
</dbReference>
<feature type="compositionally biased region" description="Gly residues" evidence="1">
    <location>
        <begin position="118"/>
        <end position="152"/>
    </location>
</feature>
<evidence type="ECO:0000313" key="4">
    <source>
        <dbReference type="EMBL" id="KOX95926.1"/>
    </source>
</evidence>
<feature type="region of interest" description="Disordered" evidence="1">
    <location>
        <begin position="58"/>
        <end position="184"/>
    </location>
</feature>
<feature type="compositionally biased region" description="Low complexity" evidence="1">
    <location>
        <begin position="159"/>
        <end position="184"/>
    </location>
</feature>
<keyword evidence="2" id="KW-0812">Transmembrane</keyword>
<feature type="region of interest" description="Disordered" evidence="1">
    <location>
        <begin position="1"/>
        <end position="42"/>
    </location>
</feature>
<keyword evidence="2" id="KW-1133">Transmembrane helix</keyword>
<feature type="compositionally biased region" description="Acidic residues" evidence="1">
    <location>
        <begin position="100"/>
        <end position="117"/>
    </location>
</feature>
<evidence type="ECO:0000256" key="1">
    <source>
        <dbReference type="SAM" id="MobiDB-lite"/>
    </source>
</evidence>
<feature type="transmembrane region" description="Helical" evidence="2">
    <location>
        <begin position="415"/>
        <end position="437"/>
    </location>
</feature>
<accession>A0A0N0UAA8</accession>
<feature type="compositionally biased region" description="Basic and acidic residues" evidence="1">
    <location>
        <begin position="19"/>
        <end position="31"/>
    </location>
</feature>
<dbReference type="Pfam" id="PF18911">
    <property type="entry name" value="PKD_4"/>
    <property type="match status" value="1"/>
</dbReference>
<dbReference type="InterPro" id="IPR035986">
    <property type="entry name" value="PKD_dom_sf"/>
</dbReference>
<dbReference type="STRING" id="1765655.AMR74_13035"/>
<name>A0A0N0UAA8_9EURY</name>
<dbReference type="Proteomes" id="UP000037747">
    <property type="component" value="Unassembled WGS sequence"/>
</dbReference>
<dbReference type="InterPro" id="IPR026453">
    <property type="entry name" value="PGF_pre_PGF"/>
</dbReference>
<evidence type="ECO:0000313" key="5">
    <source>
        <dbReference type="Proteomes" id="UP000037747"/>
    </source>
</evidence>
<dbReference type="InterPro" id="IPR000601">
    <property type="entry name" value="PKD_dom"/>
</dbReference>
<feature type="domain" description="PKD" evidence="3">
    <location>
        <begin position="322"/>
        <end position="409"/>
    </location>
</feature>
<proteinExistence type="predicted"/>
<reference evidence="4 5" key="1">
    <citation type="submission" date="2015-08" db="EMBL/GenBank/DDBJ databases">
        <title>Genomes of Isolates from Cabo Rojo, PR.</title>
        <authorList>
            <person name="Sanchez-Nieves R.L."/>
            <person name="Montalvo-Rodriguez R."/>
        </authorList>
    </citation>
    <scope>NUCLEOTIDE SEQUENCE [LARGE SCALE GENOMIC DNA]</scope>
    <source>
        <strain evidence="4 5">5</strain>
    </source>
</reference>
<dbReference type="SUPFAM" id="SSF49299">
    <property type="entry name" value="PKD domain"/>
    <property type="match status" value="1"/>
</dbReference>
<dbReference type="InterPro" id="IPR013783">
    <property type="entry name" value="Ig-like_fold"/>
</dbReference>
<keyword evidence="5" id="KW-1185">Reference proteome</keyword>
<keyword evidence="2" id="KW-0472">Membrane</keyword>
<evidence type="ECO:0000259" key="3">
    <source>
        <dbReference type="PROSITE" id="PS50093"/>
    </source>
</evidence>
<organism evidence="4 5">
    <name type="scientific">Halorubrum tropicale</name>
    <dbReference type="NCBI Taxonomy" id="1765655"/>
    <lineage>
        <taxon>Archaea</taxon>
        <taxon>Methanobacteriati</taxon>
        <taxon>Methanobacteriota</taxon>
        <taxon>Stenosarchaea group</taxon>
        <taxon>Halobacteria</taxon>
        <taxon>Halobacteriales</taxon>
        <taxon>Haloferacaceae</taxon>
        <taxon>Halorubrum</taxon>
    </lineage>
</organism>
<sequence>MTADGEPLDGVTVEAVVDGEVRDSIETDAEGRFGGPGAFDEKLTVEGPADEVTFRVADSQAGTAAWESGANEEVDLSLAEAPAPPDDGDGGDGTPTDPGDGSDDTPTDPGDGDDGDDGTGTGGAPGGGGTGGAPGGGTGGTPGGGTGGAPGGDDGETPGEGPADPPAVDDVLDLPAGASTTGAETATAAVDEATGTSSVTFTGQTPIEGITFDGAVEGAVGVAEYESAPETTGPAPGASVSVVEISVPESATDTPATIRARISADRVAAAEADPGDLRLSRFADGEWQGLETTVVEETGDAVVLESETPGFSTFAVSAVSEPDAAITVPVETLDPGEAVTLSGLQSSDEYGEVVAYDWSIDGDAAAGSTTEASFAEPGEYEVTLTVTNDAGETDTATETVTVAADDAPVAEPGLFSLRTLGAVAIAVVVALLIVVAVRRADG</sequence>
<dbReference type="EMBL" id="LIST01000005">
    <property type="protein sequence ID" value="KOX95926.1"/>
    <property type="molecule type" value="Genomic_DNA"/>
</dbReference>
<dbReference type="PATRIC" id="fig|1705389.3.peg.1513"/>
<gene>
    <name evidence="4" type="ORF">AMR74_13035</name>
</gene>
<comment type="caution">
    <text evidence="4">The sequence shown here is derived from an EMBL/GenBank/DDBJ whole genome shotgun (WGS) entry which is preliminary data.</text>
</comment>
<dbReference type="CDD" id="cd00146">
    <property type="entry name" value="PKD"/>
    <property type="match status" value="1"/>
</dbReference>
<dbReference type="AlphaFoldDB" id="A0A0N0UAA8"/>